<reference evidence="2" key="1">
    <citation type="submission" date="2023-06" db="EMBL/GenBank/DDBJ databases">
        <title>Genome-scale phylogeny and comparative genomics of the fungal order Sordariales.</title>
        <authorList>
            <consortium name="Lawrence Berkeley National Laboratory"/>
            <person name="Hensen N."/>
            <person name="Bonometti L."/>
            <person name="Westerberg I."/>
            <person name="Brannstrom I.O."/>
            <person name="Guillou S."/>
            <person name="Cros-Aarteil S."/>
            <person name="Calhoun S."/>
            <person name="Haridas S."/>
            <person name="Kuo A."/>
            <person name="Mondo S."/>
            <person name="Pangilinan J."/>
            <person name="Riley R."/>
            <person name="Labutti K."/>
            <person name="Andreopoulos B."/>
            <person name="Lipzen A."/>
            <person name="Chen C."/>
            <person name="Yanf M."/>
            <person name="Daum C."/>
            <person name="Ng V."/>
            <person name="Clum A."/>
            <person name="Steindorff A."/>
            <person name="Ohm R."/>
            <person name="Martin F."/>
            <person name="Silar P."/>
            <person name="Natvig D."/>
            <person name="Lalanne C."/>
            <person name="Gautier V."/>
            <person name="Ament-Velasquez S.L."/>
            <person name="Kruys A."/>
            <person name="Hutchinson M.I."/>
            <person name="Powell A.J."/>
            <person name="Barry K."/>
            <person name="Miller A.N."/>
            <person name="Grigoriev I.V."/>
            <person name="Debuchy R."/>
            <person name="Gladieux P."/>
            <person name="Thoren M.H."/>
            <person name="Johannesson H."/>
        </authorList>
    </citation>
    <scope>NUCLEOTIDE SEQUENCE</scope>
    <source>
        <strain evidence="2">CBS 307.81</strain>
    </source>
</reference>
<evidence type="ECO:0000313" key="3">
    <source>
        <dbReference type="Proteomes" id="UP001174997"/>
    </source>
</evidence>
<feature type="compositionally biased region" description="Basic and acidic residues" evidence="1">
    <location>
        <begin position="93"/>
        <end position="114"/>
    </location>
</feature>
<feature type="region of interest" description="Disordered" evidence="1">
    <location>
        <begin position="128"/>
        <end position="183"/>
    </location>
</feature>
<evidence type="ECO:0000256" key="1">
    <source>
        <dbReference type="SAM" id="MobiDB-lite"/>
    </source>
</evidence>
<feature type="compositionally biased region" description="Pro residues" evidence="1">
    <location>
        <begin position="162"/>
        <end position="183"/>
    </location>
</feature>
<gene>
    <name evidence="2" type="ORF">QBC41DRAFT_395345</name>
</gene>
<proteinExistence type="predicted"/>
<keyword evidence="3" id="KW-1185">Reference proteome</keyword>
<accession>A0AA39ZB31</accession>
<evidence type="ECO:0000313" key="2">
    <source>
        <dbReference type="EMBL" id="KAK0667654.1"/>
    </source>
</evidence>
<comment type="caution">
    <text evidence="2">The sequence shown here is derived from an EMBL/GenBank/DDBJ whole genome shotgun (WGS) entry which is preliminary data.</text>
</comment>
<organism evidence="2 3">
    <name type="scientific">Cercophora samala</name>
    <dbReference type="NCBI Taxonomy" id="330535"/>
    <lineage>
        <taxon>Eukaryota</taxon>
        <taxon>Fungi</taxon>
        <taxon>Dikarya</taxon>
        <taxon>Ascomycota</taxon>
        <taxon>Pezizomycotina</taxon>
        <taxon>Sordariomycetes</taxon>
        <taxon>Sordariomycetidae</taxon>
        <taxon>Sordariales</taxon>
        <taxon>Lasiosphaeriaceae</taxon>
        <taxon>Cercophora</taxon>
    </lineage>
</organism>
<dbReference type="EMBL" id="JAULSY010000068">
    <property type="protein sequence ID" value="KAK0667654.1"/>
    <property type="molecule type" value="Genomic_DNA"/>
</dbReference>
<protein>
    <submittedName>
        <fullName evidence="2">Uncharacterized protein</fullName>
    </submittedName>
</protein>
<dbReference type="Proteomes" id="UP001174997">
    <property type="component" value="Unassembled WGS sequence"/>
</dbReference>
<feature type="compositionally biased region" description="Acidic residues" evidence="1">
    <location>
        <begin position="12"/>
        <end position="22"/>
    </location>
</feature>
<feature type="region of interest" description="Disordered" evidence="1">
    <location>
        <begin position="1"/>
        <end position="25"/>
    </location>
</feature>
<feature type="region of interest" description="Disordered" evidence="1">
    <location>
        <begin position="91"/>
        <end position="115"/>
    </location>
</feature>
<dbReference type="AlphaFoldDB" id="A0AA39ZB31"/>
<name>A0AA39ZB31_9PEZI</name>
<sequence>MEWAPDSQATDDSSDDGGDDEVELQKFEEPKWCMGRGSWCRPVDCLIGSLGHPSSQNTAKMIPPIDDLVLQQNPEFAALYTTLTTVILNPDASTRKDPNAKKRAAVRKELDTHRLKTAKHHLLINAISTAHPTTEQPPPPTTEKPSLLRHRPTRSRSESQPQPQPPSGPLPPPLPLAQPKPPPLPQSLLDLLLLLPPLLSPNPPIPLSSLPLLLSSPPFSHLPSHLPLLSSFLSQSLHTTALTLTRLAQPNTNPSFLHRSIPSLPAFTLTQLETLHHKKYSLLRSRLSLAASVSNLLDRQIYILSKLIKSLEAKHGPVSRSLEYSAAETALVAQKQELEVKSAGRAVKREVYPPEAATALGNYSRHLRDARSRLGERIKGLEGELGEYHQQNGERDKSKKMKEMARVYVDMGRQLEEVRQDLERLDTA</sequence>